<dbReference type="Gene3D" id="2.60.40.10">
    <property type="entry name" value="Immunoglobulins"/>
    <property type="match status" value="1"/>
</dbReference>
<name>A0A173WIQ7_9FIRM</name>
<gene>
    <name evidence="1" type="primary">apu</name>
    <name evidence="1" type="ORF">ERS852394_00116</name>
</gene>
<dbReference type="Proteomes" id="UP000095409">
    <property type="component" value="Unassembled WGS sequence"/>
</dbReference>
<evidence type="ECO:0000313" key="2">
    <source>
        <dbReference type="Proteomes" id="UP000095409"/>
    </source>
</evidence>
<proteinExistence type="predicted"/>
<dbReference type="AlphaFoldDB" id="A0A173WIQ7"/>
<protein>
    <submittedName>
        <fullName evidence="1">Alpha-amylase/pullulanase</fullName>
    </submittedName>
</protein>
<dbReference type="InterPro" id="IPR013783">
    <property type="entry name" value="Ig-like_fold"/>
</dbReference>
<reference evidence="1 2" key="1">
    <citation type="submission" date="2015-09" db="EMBL/GenBank/DDBJ databases">
        <authorList>
            <consortium name="Pathogen Informatics"/>
        </authorList>
    </citation>
    <scope>NUCLEOTIDE SEQUENCE [LARGE SCALE GENOMIC DNA]</scope>
    <source>
        <strain evidence="1 2">2789STDY5608837</strain>
    </source>
</reference>
<accession>A0A173WIQ7</accession>
<sequence length="198" mass="22006">MALVKHSIMTVSCCPIKGFMIKQNVRERLFDYSLEGLFFLQFFADLWHDGPQAGVKYYYYVVACKNGTTYNWKPSDNKYDDDEYDVITSGCSAAATASVSNTTIGKTKITSGKSSKGKVNLKWQKVNGAAGYVVYRSTKKGSRYTKIAEITKGSTVKYTDKTAKKGKKYYYKVRAVKANEAGVDVFSAYSAAKAVKVK</sequence>
<dbReference type="EMBL" id="CYZD01000001">
    <property type="protein sequence ID" value="CUN39274.1"/>
    <property type="molecule type" value="Genomic_DNA"/>
</dbReference>
<evidence type="ECO:0000313" key="1">
    <source>
        <dbReference type="EMBL" id="CUN39274.1"/>
    </source>
</evidence>
<dbReference type="SUPFAM" id="SSF49265">
    <property type="entry name" value="Fibronectin type III"/>
    <property type="match status" value="1"/>
</dbReference>
<dbReference type="InterPro" id="IPR036116">
    <property type="entry name" value="FN3_sf"/>
</dbReference>
<organism evidence="1 2">
    <name type="scientific">Blautia obeum</name>
    <dbReference type="NCBI Taxonomy" id="40520"/>
    <lineage>
        <taxon>Bacteria</taxon>
        <taxon>Bacillati</taxon>
        <taxon>Bacillota</taxon>
        <taxon>Clostridia</taxon>
        <taxon>Lachnospirales</taxon>
        <taxon>Lachnospiraceae</taxon>
        <taxon>Blautia</taxon>
    </lineage>
</organism>